<organism evidence="7 8">
    <name type="scientific">Blastomonas aquatica</name>
    <dbReference type="NCBI Taxonomy" id="1510276"/>
    <lineage>
        <taxon>Bacteria</taxon>
        <taxon>Pseudomonadati</taxon>
        <taxon>Pseudomonadota</taxon>
        <taxon>Alphaproteobacteria</taxon>
        <taxon>Sphingomonadales</taxon>
        <taxon>Sphingomonadaceae</taxon>
        <taxon>Blastomonas</taxon>
    </lineage>
</organism>
<dbReference type="Gene3D" id="3.30.300.70">
    <property type="entry name" value="RimP-like superfamily, N-terminal"/>
    <property type="match status" value="1"/>
</dbReference>
<accession>A0ABQ1IRU1</accession>
<dbReference type="SUPFAM" id="SSF74942">
    <property type="entry name" value="YhbC-like, C-terminal domain"/>
    <property type="match status" value="1"/>
</dbReference>
<gene>
    <name evidence="3 7" type="primary">rimP</name>
    <name evidence="7" type="ORF">GCM10010833_00350</name>
</gene>
<evidence type="ECO:0000256" key="2">
    <source>
        <dbReference type="ARBA" id="ARBA00022517"/>
    </source>
</evidence>
<evidence type="ECO:0000256" key="1">
    <source>
        <dbReference type="ARBA" id="ARBA00022490"/>
    </source>
</evidence>
<dbReference type="Gene3D" id="2.30.30.180">
    <property type="entry name" value="Ribosome maturation factor RimP, C-terminal domain"/>
    <property type="match status" value="1"/>
</dbReference>
<dbReference type="PANTHER" id="PTHR33867:SF1">
    <property type="entry name" value="RIBOSOME MATURATION FACTOR RIMP"/>
    <property type="match status" value="1"/>
</dbReference>
<comment type="subcellular location">
    <subcellularLocation>
        <location evidence="3">Cytoplasm</location>
    </subcellularLocation>
</comment>
<dbReference type="InterPro" id="IPR035956">
    <property type="entry name" value="RimP_N_sf"/>
</dbReference>
<dbReference type="HAMAP" id="MF_01077">
    <property type="entry name" value="RimP"/>
    <property type="match status" value="1"/>
</dbReference>
<dbReference type="Pfam" id="PF17384">
    <property type="entry name" value="DUF150_C"/>
    <property type="match status" value="1"/>
</dbReference>
<dbReference type="InterPro" id="IPR028989">
    <property type="entry name" value="RimP_N"/>
</dbReference>
<dbReference type="EMBL" id="BMGD01000001">
    <property type="protein sequence ID" value="GGB49669.1"/>
    <property type="molecule type" value="Genomic_DNA"/>
</dbReference>
<evidence type="ECO:0000313" key="8">
    <source>
        <dbReference type="Proteomes" id="UP000614261"/>
    </source>
</evidence>
<comment type="similarity">
    <text evidence="3">Belongs to the RimP family.</text>
</comment>
<keyword evidence="1 3" id="KW-0963">Cytoplasm</keyword>
<keyword evidence="2 3" id="KW-0690">Ribosome biogenesis</keyword>
<dbReference type="Pfam" id="PF02576">
    <property type="entry name" value="RimP_N"/>
    <property type="match status" value="1"/>
</dbReference>
<evidence type="ECO:0000313" key="7">
    <source>
        <dbReference type="EMBL" id="GGB49669.1"/>
    </source>
</evidence>
<feature type="region of interest" description="Disordered" evidence="4">
    <location>
        <begin position="176"/>
        <end position="201"/>
    </location>
</feature>
<evidence type="ECO:0000259" key="6">
    <source>
        <dbReference type="Pfam" id="PF17384"/>
    </source>
</evidence>
<dbReference type="NCBIfam" id="NF011229">
    <property type="entry name" value="PRK14636.1"/>
    <property type="match status" value="1"/>
</dbReference>
<proteinExistence type="inferred from homology"/>
<reference evidence="8" key="1">
    <citation type="journal article" date="2019" name="Int. J. Syst. Evol. Microbiol.">
        <title>The Global Catalogue of Microorganisms (GCM) 10K type strain sequencing project: providing services to taxonomists for standard genome sequencing and annotation.</title>
        <authorList>
            <consortium name="The Broad Institute Genomics Platform"/>
            <consortium name="The Broad Institute Genome Sequencing Center for Infectious Disease"/>
            <person name="Wu L."/>
            <person name="Ma J."/>
        </authorList>
    </citation>
    <scope>NUCLEOTIDE SEQUENCE [LARGE SCALE GENOMIC DNA]</scope>
    <source>
        <strain evidence="8">CGMCC 1.12851</strain>
    </source>
</reference>
<dbReference type="PANTHER" id="PTHR33867">
    <property type="entry name" value="RIBOSOME MATURATION FACTOR RIMP"/>
    <property type="match status" value="1"/>
</dbReference>
<protein>
    <recommendedName>
        <fullName evidence="3">Ribosome maturation factor RimP</fullName>
    </recommendedName>
</protein>
<evidence type="ECO:0000256" key="3">
    <source>
        <dbReference type="HAMAP-Rule" id="MF_01077"/>
    </source>
</evidence>
<keyword evidence="8" id="KW-1185">Reference proteome</keyword>
<evidence type="ECO:0000256" key="4">
    <source>
        <dbReference type="SAM" id="MobiDB-lite"/>
    </source>
</evidence>
<dbReference type="InterPro" id="IPR036847">
    <property type="entry name" value="RimP_C_sf"/>
</dbReference>
<dbReference type="InterPro" id="IPR028998">
    <property type="entry name" value="RimP_C"/>
</dbReference>
<evidence type="ECO:0000259" key="5">
    <source>
        <dbReference type="Pfam" id="PF02576"/>
    </source>
</evidence>
<dbReference type="Proteomes" id="UP000614261">
    <property type="component" value="Unassembled WGS sequence"/>
</dbReference>
<sequence>MPAICETSLLTDLPAVSALIEPEANALGFDLVRVHLFGAGDERTLQIMAERPDTGQLNIDDCASLSRRISEVFDALEEAGKDPVPGSYRLEVSSPGIDRPLTRLKDFGNWLGHEARLVLHEPALGRKQLTGDLLSLEGDQITVQDKKTGAVTVPHSNVISAKLMLTNKLIAATRPLDTSGADDIEEFDETPETESLEEQED</sequence>
<dbReference type="SUPFAM" id="SSF75420">
    <property type="entry name" value="YhbC-like, N-terminal domain"/>
    <property type="match status" value="1"/>
</dbReference>
<name>A0ABQ1IRU1_9SPHN</name>
<feature type="compositionally biased region" description="Acidic residues" evidence="4">
    <location>
        <begin position="180"/>
        <end position="201"/>
    </location>
</feature>
<feature type="domain" description="Ribosome maturation factor RimP C-terminal" evidence="6">
    <location>
        <begin position="101"/>
        <end position="165"/>
    </location>
</feature>
<dbReference type="InterPro" id="IPR003728">
    <property type="entry name" value="Ribosome_maturation_RimP"/>
</dbReference>
<comment type="function">
    <text evidence="3">Required for maturation of 30S ribosomal subunits.</text>
</comment>
<dbReference type="CDD" id="cd01734">
    <property type="entry name" value="YlxS_C"/>
    <property type="match status" value="1"/>
</dbReference>
<comment type="caution">
    <text evidence="7">The sequence shown here is derived from an EMBL/GenBank/DDBJ whole genome shotgun (WGS) entry which is preliminary data.</text>
</comment>
<feature type="domain" description="Ribosome maturation factor RimP N-terminal" evidence="5">
    <location>
        <begin position="19"/>
        <end position="98"/>
    </location>
</feature>